<dbReference type="Pfam" id="PF01307">
    <property type="entry name" value="Plant_vir_prot"/>
    <property type="match status" value="1"/>
</dbReference>
<feature type="non-terminal residue" evidence="2">
    <location>
        <position position="1"/>
    </location>
</feature>
<proteinExistence type="predicted"/>
<keyword evidence="1" id="KW-0812">Transmembrane</keyword>
<gene>
    <name evidence="2" type="primary">TGB2</name>
</gene>
<protein>
    <submittedName>
        <fullName evidence="2">Triple-gene-block protein 2</fullName>
    </submittedName>
</protein>
<evidence type="ECO:0000313" key="2">
    <source>
        <dbReference type="EMBL" id="ABF74755.1"/>
    </source>
</evidence>
<keyword evidence="1" id="KW-1133">Transmembrane helix</keyword>
<reference evidence="2" key="1">
    <citation type="submission" date="2006-05" db="EMBL/GenBank/DDBJ databases">
        <title>Identification of a novel Potexvirus isolate infecting Paris polyphylla var. yunnanensis and analysis of 3'-terminal sequence.</title>
        <authorList>
            <person name="Dong J."/>
            <person name="Ding M."/>
            <person name="Zhang Z."/>
        </authorList>
    </citation>
    <scope>NUCLEOTIDE SEQUENCE</scope>
    <source>
        <strain evidence="2">Yunnan</strain>
    </source>
</reference>
<dbReference type="InterPro" id="IPR001896">
    <property type="entry name" value="Plant_vir_prot"/>
</dbReference>
<sequence length="82" mass="8941">VGDNIHALPHGGRYTDGTKSIHYYPPNYQGISATSFLCPEKLTIFATVIVLVAAIYAVSKSSDHRRVHSTFVCHNCSNTHGP</sequence>
<dbReference type="EMBL" id="DQ530433">
    <property type="protein sequence ID" value="ABF74755.1"/>
    <property type="molecule type" value="Genomic_RNA"/>
</dbReference>
<feature type="transmembrane region" description="Helical" evidence="1">
    <location>
        <begin position="42"/>
        <end position="59"/>
    </location>
</feature>
<name>Q19AW8_9VIRU</name>
<evidence type="ECO:0000256" key="1">
    <source>
        <dbReference type="SAM" id="Phobius"/>
    </source>
</evidence>
<organism evidence="2">
    <name type="scientific">Paris polyphylla virus X</name>
    <dbReference type="NCBI Taxonomy" id="388066"/>
    <lineage>
        <taxon>Viruses</taxon>
        <taxon>Riboviria</taxon>
        <taxon>Orthornavirae</taxon>
        <taxon>Kitrinoviricota</taxon>
        <taxon>Alsuviricetes</taxon>
        <taxon>Tymovirales</taxon>
        <taxon>Alphaflexiviridae</taxon>
        <taxon>Potexvirus</taxon>
    </lineage>
</organism>
<keyword evidence="1" id="KW-0472">Membrane</keyword>
<accession>Q19AW8</accession>